<keyword evidence="2" id="KW-0472">Membrane</keyword>
<dbReference type="EMBL" id="PCRR01000004">
    <property type="protein sequence ID" value="PIP24756.1"/>
    <property type="molecule type" value="Genomic_DNA"/>
</dbReference>
<dbReference type="AlphaFoldDB" id="A0A2G9YZT8"/>
<accession>A0A2G9YZT8</accession>
<name>A0A2G9YZT8_9BACT</name>
<feature type="region of interest" description="Disordered" evidence="1">
    <location>
        <begin position="1"/>
        <end position="24"/>
    </location>
</feature>
<feature type="transmembrane region" description="Helical" evidence="2">
    <location>
        <begin position="40"/>
        <end position="61"/>
    </location>
</feature>
<keyword evidence="2" id="KW-1133">Transmembrane helix</keyword>
<organism evidence="3 4">
    <name type="scientific">Candidatus Nealsonbacteria bacterium CG23_combo_of_CG06-09_8_20_14_all_36_125</name>
    <dbReference type="NCBI Taxonomy" id="1974719"/>
    <lineage>
        <taxon>Bacteria</taxon>
        <taxon>Candidatus Nealsoniibacteriota</taxon>
    </lineage>
</organism>
<evidence type="ECO:0008006" key="5">
    <source>
        <dbReference type="Google" id="ProtNLM"/>
    </source>
</evidence>
<keyword evidence="2" id="KW-0812">Transmembrane</keyword>
<evidence type="ECO:0000313" key="4">
    <source>
        <dbReference type="Proteomes" id="UP000237258"/>
    </source>
</evidence>
<dbReference type="Proteomes" id="UP000237258">
    <property type="component" value="Unassembled WGS sequence"/>
</dbReference>
<comment type="caution">
    <text evidence="3">The sequence shown here is derived from an EMBL/GenBank/DDBJ whole genome shotgun (WGS) entry which is preliminary data.</text>
</comment>
<gene>
    <name evidence="3" type="ORF">COX33_00105</name>
</gene>
<evidence type="ECO:0000256" key="2">
    <source>
        <dbReference type="SAM" id="Phobius"/>
    </source>
</evidence>
<sequence length="424" mass="47825">MNKKIFDILPPKPPTTFREERPKPPLEKNISSPLFVKKKWYQVIFALFIFILAGIFCYFTLSKAEIEIWPESDFSTFKTKITGDATVEETDPALWVKSGVIPVKIFEAEKTITEEFPSSGKILKEKKAEGIIRVYNNYSTSPQVLVATTRFVSADGKLFRSIEKVTIPGGKYEEGKFVPGYLDIKVRAAEPGVEYNIGPTTFSIPGFAGTALYTKFYGKSFVSMKGGEIKEVPQVTQKDLDQTKEILTKKAKEECEATLKDKISSDASLFALLKEALETRILEITPLAQAGQDLEKFTFQVKAQSKALVFKPKDIENFAIDFISSQIPPEKRVLVESLKTNYSSENIDFSPGKITLSLEMTAKIFSDIDEISLKKGLVGKSLTETNIFLKNLPQITKAKVRLWPFWVKKIPEDLRKIEIKLNIE</sequence>
<protein>
    <recommendedName>
        <fullName evidence="5">Baseplate protein J-like domain-containing protein</fullName>
    </recommendedName>
</protein>
<proteinExistence type="predicted"/>
<evidence type="ECO:0000313" key="3">
    <source>
        <dbReference type="EMBL" id="PIP24756.1"/>
    </source>
</evidence>
<reference evidence="3 4" key="1">
    <citation type="submission" date="2017-09" db="EMBL/GenBank/DDBJ databases">
        <title>Depth-based differentiation of microbial function through sediment-hosted aquifers and enrichment of novel symbionts in the deep terrestrial subsurface.</title>
        <authorList>
            <person name="Probst A.J."/>
            <person name="Ladd B."/>
            <person name="Jarett J.K."/>
            <person name="Geller-Mcgrath D.E."/>
            <person name="Sieber C.M."/>
            <person name="Emerson J.B."/>
            <person name="Anantharaman K."/>
            <person name="Thomas B.C."/>
            <person name="Malmstrom R."/>
            <person name="Stieglmeier M."/>
            <person name="Klingl A."/>
            <person name="Woyke T."/>
            <person name="Ryan C.M."/>
            <person name="Banfield J.F."/>
        </authorList>
    </citation>
    <scope>NUCLEOTIDE SEQUENCE [LARGE SCALE GENOMIC DNA]</scope>
    <source>
        <strain evidence="3">CG23_combo_of_CG06-09_8_20_14_all_36_125</strain>
    </source>
</reference>
<evidence type="ECO:0000256" key="1">
    <source>
        <dbReference type="SAM" id="MobiDB-lite"/>
    </source>
</evidence>